<keyword evidence="2" id="KW-0433">Leucine-rich repeat</keyword>
<keyword evidence="4" id="KW-0175">Coiled coil</keyword>
<gene>
    <name evidence="5" type="ORF">J8F10_15350</name>
</gene>
<dbReference type="PANTHER" id="PTHR24113">
    <property type="entry name" value="RAN GTPASE-ACTIVATING PROTEIN 1"/>
    <property type="match status" value="1"/>
</dbReference>
<dbReference type="Proteomes" id="UP000676565">
    <property type="component" value="Unassembled WGS sequence"/>
</dbReference>
<dbReference type="InterPro" id="IPR032675">
    <property type="entry name" value="LRR_dom_sf"/>
</dbReference>
<keyword evidence="1" id="KW-0343">GTPase activation</keyword>
<dbReference type="SUPFAM" id="SSF52047">
    <property type="entry name" value="RNI-like"/>
    <property type="match status" value="1"/>
</dbReference>
<dbReference type="RefSeq" id="WP_210654965.1">
    <property type="nucleotide sequence ID" value="NZ_JAGKQQ010000001.1"/>
</dbReference>
<evidence type="ECO:0000313" key="5">
    <source>
        <dbReference type="EMBL" id="MBP3956649.1"/>
    </source>
</evidence>
<reference evidence="5 6" key="1">
    <citation type="submission" date="2021-04" db="EMBL/GenBank/DDBJ databases">
        <authorList>
            <person name="Ivanova A."/>
        </authorList>
    </citation>
    <scope>NUCLEOTIDE SEQUENCE [LARGE SCALE GENOMIC DNA]</scope>
    <source>
        <strain evidence="5 6">G18</strain>
    </source>
</reference>
<dbReference type="NCBIfam" id="TIGR02996">
    <property type="entry name" value="rpt_mate_G_obs"/>
    <property type="match status" value="1"/>
</dbReference>
<organism evidence="5 6">
    <name type="scientific">Gemmata palustris</name>
    <dbReference type="NCBI Taxonomy" id="2822762"/>
    <lineage>
        <taxon>Bacteria</taxon>
        <taxon>Pseudomonadati</taxon>
        <taxon>Planctomycetota</taxon>
        <taxon>Planctomycetia</taxon>
        <taxon>Gemmatales</taxon>
        <taxon>Gemmataceae</taxon>
        <taxon>Gemmata</taxon>
    </lineage>
</organism>
<evidence type="ECO:0000256" key="1">
    <source>
        <dbReference type="ARBA" id="ARBA00022468"/>
    </source>
</evidence>
<keyword evidence="6" id="KW-1185">Reference proteome</keyword>
<dbReference type="Gene3D" id="3.80.10.10">
    <property type="entry name" value="Ribonuclease Inhibitor"/>
    <property type="match status" value="2"/>
</dbReference>
<evidence type="ECO:0000256" key="2">
    <source>
        <dbReference type="ARBA" id="ARBA00022614"/>
    </source>
</evidence>
<name>A0ABS5BSD6_9BACT</name>
<proteinExistence type="predicted"/>
<dbReference type="InterPro" id="IPR014338">
    <property type="entry name" value="CHP02996_rpt-companion-dom"/>
</dbReference>
<comment type="caution">
    <text evidence="5">The sequence shown here is derived from an EMBL/GenBank/DDBJ whole genome shotgun (WGS) entry which is preliminary data.</text>
</comment>
<dbReference type="PANTHER" id="PTHR24113:SF12">
    <property type="entry name" value="RAN GTPASE-ACTIVATING PROTEIN 1"/>
    <property type="match status" value="1"/>
</dbReference>
<dbReference type="InterPro" id="IPR001611">
    <property type="entry name" value="Leu-rich_rpt"/>
</dbReference>
<evidence type="ECO:0000256" key="3">
    <source>
        <dbReference type="ARBA" id="ARBA00022737"/>
    </source>
</evidence>
<dbReference type="EMBL" id="JAGKQQ010000001">
    <property type="protein sequence ID" value="MBP3956649.1"/>
    <property type="molecule type" value="Genomic_DNA"/>
</dbReference>
<feature type="coiled-coil region" evidence="4">
    <location>
        <begin position="31"/>
        <end position="58"/>
    </location>
</feature>
<dbReference type="InterPro" id="IPR027038">
    <property type="entry name" value="RanGap"/>
</dbReference>
<sequence>MSEADERSAFYQAIMDNWNDDTPRLVFADWLDERGDELSRLRAELIRLQCELARYQREKETPPDGMNERDRKLQQVIRDYFAQRGFTLEDNHGEADFERGFVESWGYVFDAKLLNAGDEEGWALLGPVVIDGVSLGRDQNERTPSSECVQLVSSPGVNYWVSYRNGDEKTIGEANCIALFKKGRFVNLRRITITEQARGQGWDGEELVTIGNGGLKAIAENPALAKLTHLKLWWAGFSDDGLKALAEANHLRSIRKLSLADEFTDTGVVALAASPVLETVERLHLNGHLTGRSLQHLMASPRLKSLHTLDLSVWTSGTHEHDHLDRLDWSLVFDDLGVEAFVNSPLLPQLKVLKLSDCGISPEGAQKLAQAAPRMTSLKRLSSIGLYCELLEQACRKCRGHNVRIEREYFDQKD</sequence>
<dbReference type="Pfam" id="PF13516">
    <property type="entry name" value="LRR_6"/>
    <property type="match status" value="2"/>
</dbReference>
<evidence type="ECO:0000256" key="4">
    <source>
        <dbReference type="SAM" id="Coils"/>
    </source>
</evidence>
<protein>
    <submittedName>
        <fullName evidence="5">TIGR02996 domain-containing protein</fullName>
    </submittedName>
</protein>
<accession>A0ABS5BSD6</accession>
<keyword evidence="3" id="KW-0677">Repeat</keyword>
<evidence type="ECO:0000313" key="6">
    <source>
        <dbReference type="Proteomes" id="UP000676565"/>
    </source>
</evidence>